<dbReference type="PROSITE" id="PS00108">
    <property type="entry name" value="PROTEIN_KINASE_ST"/>
    <property type="match status" value="1"/>
</dbReference>
<dbReference type="InterPro" id="IPR011009">
    <property type="entry name" value="Kinase-like_dom_sf"/>
</dbReference>
<keyword evidence="1" id="KW-0547">Nucleotide-binding</keyword>
<dbReference type="InterPro" id="IPR008271">
    <property type="entry name" value="Ser/Thr_kinase_AS"/>
</dbReference>
<proteinExistence type="predicted"/>
<protein>
    <recommendedName>
        <fullName evidence="4">Protein kinase domain-containing protein</fullName>
    </recommendedName>
</protein>
<dbReference type="AlphaFoldDB" id="A0AB34IDP8"/>
<feature type="compositionally biased region" description="Basic and acidic residues" evidence="3">
    <location>
        <begin position="274"/>
        <end position="297"/>
    </location>
</feature>
<gene>
    <name evidence="5" type="ORF">AB1Y20_014563</name>
</gene>
<feature type="compositionally biased region" description="Polar residues" evidence="3">
    <location>
        <begin position="307"/>
        <end position="317"/>
    </location>
</feature>
<accession>A0AB34IDP8</accession>
<dbReference type="InterPro" id="IPR000719">
    <property type="entry name" value="Prot_kinase_dom"/>
</dbReference>
<evidence type="ECO:0000256" key="2">
    <source>
        <dbReference type="ARBA" id="ARBA00022840"/>
    </source>
</evidence>
<evidence type="ECO:0000259" key="4">
    <source>
        <dbReference type="PROSITE" id="PS50011"/>
    </source>
</evidence>
<reference evidence="5 6" key="1">
    <citation type="journal article" date="2024" name="Science">
        <title>Giant polyketide synthase enzymes in the biosynthesis of giant marine polyether toxins.</title>
        <authorList>
            <person name="Fallon T.R."/>
            <person name="Shende V.V."/>
            <person name="Wierzbicki I.H."/>
            <person name="Pendleton A.L."/>
            <person name="Watervoot N.F."/>
            <person name="Auber R.P."/>
            <person name="Gonzalez D.J."/>
            <person name="Wisecaver J.H."/>
            <person name="Moore B.S."/>
        </authorList>
    </citation>
    <scope>NUCLEOTIDE SEQUENCE [LARGE SCALE GENOMIC DNA]</scope>
    <source>
        <strain evidence="5 6">12B1</strain>
    </source>
</reference>
<evidence type="ECO:0000313" key="5">
    <source>
        <dbReference type="EMBL" id="KAL1495921.1"/>
    </source>
</evidence>
<evidence type="ECO:0000256" key="1">
    <source>
        <dbReference type="ARBA" id="ARBA00022741"/>
    </source>
</evidence>
<sequence length="662" mass="72131">MGHPQVTEYGGERFGSRPTTSSGLGRQDGSATPNMSLGFRSFPRRPVTAWTRYGDARFADSQVVRRHSEEYMPDEALLSAEARNRRLGHTYGLKQSSGLGWTCAVCHHSRNRHGLEVCCRCHVPRGQGRRLRLEADRGHAEDEDLRALLAEERQHALDARAEERRRTKAQIVQRQRAEGRSYAQIVEEARRAEERRLGAAACRAADTPAQPLSDRTDVREVREFFIPRHQKAAALPPAEEKSSARQRAPAGPEPVACRTAPLPEPGKRGAVGCRPDEPSSAREAAREEAAGEAEGRVRASAAPQRQCVAQSSSSTDSGAWPTGADGSARERSSPRGTARAAAASGARAAVPRGSSSSAVDSRSALHRETDVLMPFGYRTRSPIAAGAFATVVRAVHVESGHEVAVKSFSVRPKGGKPVTTAQVSSMKSELEALKILQRCHHEGISNLQNEFESRYQIHAVLDYCSGGTLSRYLAGFKKKTGSGMEETSAAALTFQVGSALAHMHSLGIAHRDVKPDNLVFSDAEHAQVKLVDFGFAACWKPDTGDRRLRTVLGTPAYMAPEIVKKQPYLGPPVDVWALGTLFFEMVHNRLAFRGDNIAQLNVRIMRGSHQAFPSSTSSRVRAAIKRMLTVDVPERPCAERITKALSLNFGLAQDSEGRVNVP</sequence>
<dbReference type="Gene3D" id="1.10.510.10">
    <property type="entry name" value="Transferase(Phosphotransferase) domain 1"/>
    <property type="match status" value="1"/>
</dbReference>
<feature type="compositionally biased region" description="Low complexity" evidence="3">
    <location>
        <begin position="334"/>
        <end position="362"/>
    </location>
</feature>
<comment type="caution">
    <text evidence="5">The sequence shown here is derived from an EMBL/GenBank/DDBJ whole genome shotgun (WGS) entry which is preliminary data.</text>
</comment>
<feature type="region of interest" description="Disordered" evidence="3">
    <location>
        <begin position="229"/>
        <end position="363"/>
    </location>
</feature>
<evidence type="ECO:0000256" key="3">
    <source>
        <dbReference type="SAM" id="MobiDB-lite"/>
    </source>
</evidence>
<dbReference type="GO" id="GO:0004674">
    <property type="term" value="F:protein serine/threonine kinase activity"/>
    <property type="evidence" value="ECO:0007669"/>
    <property type="project" value="TreeGrafter"/>
</dbReference>
<dbReference type="Proteomes" id="UP001515480">
    <property type="component" value="Unassembled WGS sequence"/>
</dbReference>
<feature type="compositionally biased region" description="Polar residues" evidence="3">
    <location>
        <begin position="17"/>
        <end position="35"/>
    </location>
</feature>
<dbReference type="GO" id="GO:0005524">
    <property type="term" value="F:ATP binding"/>
    <property type="evidence" value="ECO:0007669"/>
    <property type="project" value="UniProtKB-KW"/>
</dbReference>
<dbReference type="GO" id="GO:0005737">
    <property type="term" value="C:cytoplasm"/>
    <property type="evidence" value="ECO:0007669"/>
    <property type="project" value="TreeGrafter"/>
</dbReference>
<name>A0AB34IDP8_PRYPA</name>
<feature type="domain" description="Protein kinase" evidence="4">
    <location>
        <begin position="377"/>
        <end position="649"/>
    </location>
</feature>
<feature type="region of interest" description="Disordered" evidence="3">
    <location>
        <begin position="1"/>
        <end position="40"/>
    </location>
</feature>
<dbReference type="PANTHER" id="PTHR24346:SF30">
    <property type="entry name" value="MATERNAL EMBRYONIC LEUCINE ZIPPER KINASE"/>
    <property type="match status" value="1"/>
</dbReference>
<organism evidence="5 6">
    <name type="scientific">Prymnesium parvum</name>
    <name type="common">Toxic golden alga</name>
    <dbReference type="NCBI Taxonomy" id="97485"/>
    <lineage>
        <taxon>Eukaryota</taxon>
        <taxon>Haptista</taxon>
        <taxon>Haptophyta</taxon>
        <taxon>Prymnesiophyceae</taxon>
        <taxon>Prymnesiales</taxon>
        <taxon>Prymnesiaceae</taxon>
        <taxon>Prymnesium</taxon>
    </lineage>
</organism>
<dbReference type="SMART" id="SM00220">
    <property type="entry name" value="S_TKc"/>
    <property type="match status" value="1"/>
</dbReference>
<evidence type="ECO:0000313" key="6">
    <source>
        <dbReference type="Proteomes" id="UP001515480"/>
    </source>
</evidence>
<dbReference type="FunFam" id="1.10.510.10:FF:000571">
    <property type="entry name" value="Maternal embryonic leucine zipper kinase"/>
    <property type="match status" value="1"/>
</dbReference>
<dbReference type="PANTHER" id="PTHR24346">
    <property type="entry name" value="MAP/MICROTUBULE AFFINITY-REGULATING KINASE"/>
    <property type="match status" value="1"/>
</dbReference>
<dbReference type="SUPFAM" id="SSF56112">
    <property type="entry name" value="Protein kinase-like (PK-like)"/>
    <property type="match status" value="1"/>
</dbReference>
<dbReference type="Pfam" id="PF00069">
    <property type="entry name" value="Pkinase"/>
    <property type="match status" value="1"/>
</dbReference>
<dbReference type="GO" id="GO:0035556">
    <property type="term" value="P:intracellular signal transduction"/>
    <property type="evidence" value="ECO:0007669"/>
    <property type="project" value="TreeGrafter"/>
</dbReference>
<dbReference type="EMBL" id="JBGBPQ010000030">
    <property type="protein sequence ID" value="KAL1495921.1"/>
    <property type="molecule type" value="Genomic_DNA"/>
</dbReference>
<keyword evidence="2" id="KW-0067">ATP-binding</keyword>
<dbReference type="PROSITE" id="PS50011">
    <property type="entry name" value="PROTEIN_KINASE_DOM"/>
    <property type="match status" value="1"/>
</dbReference>
<keyword evidence="6" id="KW-1185">Reference proteome</keyword>